<keyword evidence="5" id="KW-1185">Reference proteome</keyword>
<sequence>MKTDSLESGLVNTPSRRRPAYLVIADSLRSQIAEQKLKPGERFPTERELVQEFGVARMTVRQALDILQIEGLIDRKRGRAGGTFVRAIPPTLDLTCPEGVIGQLDKRGEDIEIKLVSCVKAEVLKNIGAKLGVEDGTAVWEVKRLVCDGDDPLLVSSLVIPVDLAPDLDQQKLNQPLADVMASYGLRPVFKRETVCAANARKEEQRLLGVSRSYPMLRLQRIAKLSTGQVMCYMEETLRSDAANVEVTLGDDPASQLD</sequence>
<dbReference type="PANTHER" id="PTHR44846">
    <property type="entry name" value="MANNOSYL-D-GLYCERATE TRANSPORT/METABOLISM SYSTEM REPRESSOR MNGR-RELATED"/>
    <property type="match status" value="1"/>
</dbReference>
<dbReference type="SMART" id="SM00345">
    <property type="entry name" value="HTH_GNTR"/>
    <property type="match status" value="1"/>
</dbReference>
<gene>
    <name evidence="4" type="ORF">UL81_08960</name>
</gene>
<dbReference type="PANTHER" id="PTHR44846:SF17">
    <property type="entry name" value="GNTR-FAMILY TRANSCRIPTIONAL REGULATOR"/>
    <property type="match status" value="1"/>
</dbReference>
<evidence type="ECO:0000313" key="4">
    <source>
        <dbReference type="EMBL" id="AKE39740.1"/>
    </source>
</evidence>
<dbReference type="Pfam" id="PF00392">
    <property type="entry name" value="GntR"/>
    <property type="match status" value="1"/>
</dbReference>
<evidence type="ECO:0000256" key="1">
    <source>
        <dbReference type="ARBA" id="ARBA00023015"/>
    </source>
</evidence>
<evidence type="ECO:0000256" key="3">
    <source>
        <dbReference type="ARBA" id="ARBA00023163"/>
    </source>
</evidence>
<dbReference type="InterPro" id="IPR028978">
    <property type="entry name" value="Chorismate_lyase_/UTRA_dom_sf"/>
</dbReference>
<organism evidence="4 5">
    <name type="scientific">Corynebacterium camporealensis</name>
    <dbReference type="NCBI Taxonomy" id="161896"/>
    <lineage>
        <taxon>Bacteria</taxon>
        <taxon>Bacillati</taxon>
        <taxon>Actinomycetota</taxon>
        <taxon>Actinomycetes</taxon>
        <taxon>Mycobacteriales</taxon>
        <taxon>Corynebacteriaceae</taxon>
        <taxon>Corynebacterium</taxon>
    </lineage>
</organism>
<dbReference type="InterPro" id="IPR036390">
    <property type="entry name" value="WH_DNA-bd_sf"/>
</dbReference>
<dbReference type="SUPFAM" id="SSF64288">
    <property type="entry name" value="Chorismate lyase-like"/>
    <property type="match status" value="1"/>
</dbReference>
<dbReference type="PRINTS" id="PR00035">
    <property type="entry name" value="HTHGNTR"/>
</dbReference>
<evidence type="ECO:0000313" key="5">
    <source>
        <dbReference type="Proteomes" id="UP000033566"/>
    </source>
</evidence>
<dbReference type="Gene3D" id="1.10.10.10">
    <property type="entry name" value="Winged helix-like DNA-binding domain superfamily/Winged helix DNA-binding domain"/>
    <property type="match status" value="1"/>
</dbReference>
<dbReference type="InterPro" id="IPR050679">
    <property type="entry name" value="Bact_HTH_transcr_reg"/>
</dbReference>
<dbReference type="CDD" id="cd07377">
    <property type="entry name" value="WHTH_GntR"/>
    <property type="match status" value="1"/>
</dbReference>
<keyword evidence="2" id="KW-0238">DNA-binding</keyword>
<keyword evidence="3" id="KW-0804">Transcription</keyword>
<dbReference type="SUPFAM" id="SSF46785">
    <property type="entry name" value="Winged helix' DNA-binding domain"/>
    <property type="match status" value="1"/>
</dbReference>
<evidence type="ECO:0000256" key="2">
    <source>
        <dbReference type="ARBA" id="ARBA00023125"/>
    </source>
</evidence>
<dbReference type="Proteomes" id="UP000033566">
    <property type="component" value="Chromosome"/>
</dbReference>
<dbReference type="Gene3D" id="3.40.1410.10">
    <property type="entry name" value="Chorismate lyase-like"/>
    <property type="match status" value="1"/>
</dbReference>
<dbReference type="GO" id="GO:0003700">
    <property type="term" value="F:DNA-binding transcription factor activity"/>
    <property type="evidence" value="ECO:0007669"/>
    <property type="project" value="InterPro"/>
</dbReference>
<name>A0A0F6QXT2_9CORY</name>
<dbReference type="GO" id="GO:0045892">
    <property type="term" value="P:negative regulation of DNA-templated transcription"/>
    <property type="evidence" value="ECO:0007669"/>
    <property type="project" value="TreeGrafter"/>
</dbReference>
<keyword evidence="1" id="KW-0805">Transcription regulation</keyword>
<dbReference type="HOGENOM" id="CLU_063236_2_2_11"/>
<dbReference type="GO" id="GO:0003677">
    <property type="term" value="F:DNA binding"/>
    <property type="evidence" value="ECO:0007669"/>
    <property type="project" value="UniProtKB-KW"/>
</dbReference>
<dbReference type="AlphaFoldDB" id="A0A0F6QXT2"/>
<proteinExistence type="predicted"/>
<accession>A0A0F6QXT2</accession>
<dbReference type="InterPro" id="IPR000524">
    <property type="entry name" value="Tscrpt_reg_HTH_GntR"/>
</dbReference>
<dbReference type="SMART" id="SM00866">
    <property type="entry name" value="UTRA"/>
    <property type="match status" value="1"/>
</dbReference>
<dbReference type="Pfam" id="PF07702">
    <property type="entry name" value="UTRA"/>
    <property type="match status" value="1"/>
</dbReference>
<dbReference type="KEGG" id="ccj:UL81_08960"/>
<reference evidence="4 5" key="1">
    <citation type="journal article" date="2015" name="Genome Announc.">
        <title>Complete Genome Sequence of Corynebacterium camporealensis DSM 44610, Isolated from the Milk of a Manchega Sheep with Subclinical Mastitis.</title>
        <authorList>
            <person name="Ruckert C."/>
            <person name="Albersmeier A."/>
            <person name="Winkler A."/>
            <person name="Tauch A."/>
        </authorList>
    </citation>
    <scope>NUCLEOTIDE SEQUENCE [LARGE SCALE GENOMIC DNA]</scope>
    <source>
        <strain evidence="4 5">DSM 44610</strain>
    </source>
</reference>
<dbReference type="STRING" id="161896.UL81_08960"/>
<dbReference type="PATRIC" id="fig|161896.4.peg.1755"/>
<protein>
    <submittedName>
        <fullName evidence="4">Transcriptional regulator</fullName>
    </submittedName>
</protein>
<dbReference type="EMBL" id="CP011311">
    <property type="protein sequence ID" value="AKE39740.1"/>
    <property type="molecule type" value="Genomic_DNA"/>
</dbReference>
<dbReference type="PROSITE" id="PS50949">
    <property type="entry name" value="HTH_GNTR"/>
    <property type="match status" value="1"/>
</dbReference>
<dbReference type="InterPro" id="IPR011663">
    <property type="entry name" value="UTRA"/>
</dbReference>
<dbReference type="InterPro" id="IPR036388">
    <property type="entry name" value="WH-like_DNA-bd_sf"/>
</dbReference>